<sequence length="681" mass="77915">MEEREDLKERMDLAVERIHQIAANPEVEGPAGDYFKRTAQFMELLLEKKDWKHASLTELQKWNKELYGDIEGEAYEKSFANPAYAAKMLGEGVGQILSFIYTEIRGMIVYAFEGREEELLIHMELFLQIHSEYADGEQPEEERLRQDAYWFISDYSDVMAAYRVREQVDPSLSFARDIIMEADLSDPRYLYQFGEYISETELKTSTFLNTLPEEEIRKLASVFTEGYRIGFVANGKDLSKKKTVNIRYCLGFERIIRQAVKNFADMGLESIIYRAAVSRVNMRENNKIGYYASSPNRQYDYDHKGDAALFMDKAFVERKLGVMKTTFEEYKELSKGHAGPAVMEIFGEKTFEPKGKEEALKLNEKQQKNQVLLNSKAGQMTNEYIPGEERSFTIIAFPVPDIGEHFEEIFTETVKINTLDYHTYQRIQQTIIDALDKGTSVHIQGAGANRTDLTVALAEKQDAEKETAFENCVADVNIPVGEVFTSPKLTGTEGLLHVTGVYLNELFYRDLTLTFRDGMIRDYTCGNYEKEEENRRYIHENVLFHHDTLPIGEFAIGTNTTAYVMARKYGIEACMPILIAEKTGPHFAVGDTCYSWEEDTDTFNPDGKRIVAKENECSVLRKEDPGKAYFNCHTDITIPYDELESIAVIHADGSTEDIIRDGRFVLPGTEELNVPLDAYKS</sequence>
<keyword evidence="2" id="KW-0031">Aminopeptidase</keyword>
<dbReference type="EC" id="3.4.11.-" evidence="2"/>
<protein>
    <submittedName>
        <fullName evidence="2">Aminopeptidase</fullName>
        <ecNumber evidence="2">3.4.11.-</ecNumber>
    </submittedName>
</protein>
<dbReference type="Pfam" id="PF02073">
    <property type="entry name" value="Peptidase_M29"/>
    <property type="match status" value="1"/>
</dbReference>
<dbReference type="PANTHER" id="PTHR34448">
    <property type="entry name" value="AMINOPEPTIDASE"/>
    <property type="match status" value="1"/>
</dbReference>
<dbReference type="GO" id="GO:0004177">
    <property type="term" value="F:aminopeptidase activity"/>
    <property type="evidence" value="ECO:0007669"/>
    <property type="project" value="UniProtKB-KW"/>
</dbReference>
<keyword evidence="3" id="KW-1185">Reference proteome</keyword>
<name>A0AAE3DCT2_9FIRM</name>
<evidence type="ECO:0000256" key="1">
    <source>
        <dbReference type="ARBA" id="ARBA00022723"/>
    </source>
</evidence>
<dbReference type="SUPFAM" id="SSF144052">
    <property type="entry name" value="Thermophilic metalloprotease-like"/>
    <property type="match status" value="1"/>
</dbReference>
<dbReference type="InterPro" id="IPR052170">
    <property type="entry name" value="M29_Exopeptidase"/>
</dbReference>
<organism evidence="2 3">
    <name type="scientific">Hominiventricola filiformis</name>
    <dbReference type="NCBI Taxonomy" id="2885352"/>
    <lineage>
        <taxon>Bacteria</taxon>
        <taxon>Bacillati</taxon>
        <taxon>Bacillota</taxon>
        <taxon>Clostridia</taxon>
        <taxon>Lachnospirales</taxon>
        <taxon>Lachnospiraceae</taxon>
        <taxon>Hominiventricola</taxon>
    </lineage>
</organism>
<keyword evidence="2" id="KW-0645">Protease</keyword>
<dbReference type="AlphaFoldDB" id="A0AAE3DCT2"/>
<reference evidence="2 3" key="1">
    <citation type="submission" date="2021-10" db="EMBL/GenBank/DDBJ databases">
        <title>Anaerobic single-cell dispensing facilitates the cultivation of human gut bacteria.</title>
        <authorList>
            <person name="Afrizal A."/>
        </authorList>
    </citation>
    <scope>NUCLEOTIDE SEQUENCE [LARGE SCALE GENOMIC DNA]</scope>
    <source>
        <strain evidence="2 3">CLA-AA-H276</strain>
    </source>
</reference>
<gene>
    <name evidence="2" type="ORF">LKD36_10860</name>
</gene>
<dbReference type="GO" id="GO:0006508">
    <property type="term" value="P:proteolysis"/>
    <property type="evidence" value="ECO:0007669"/>
    <property type="project" value="InterPro"/>
</dbReference>
<keyword evidence="1" id="KW-0479">Metal-binding</keyword>
<dbReference type="EMBL" id="JAJEPS010000010">
    <property type="protein sequence ID" value="MCC2126679.1"/>
    <property type="molecule type" value="Genomic_DNA"/>
</dbReference>
<evidence type="ECO:0000313" key="3">
    <source>
        <dbReference type="Proteomes" id="UP001198220"/>
    </source>
</evidence>
<dbReference type="InterPro" id="IPR000787">
    <property type="entry name" value="Peptidase_M29"/>
</dbReference>
<dbReference type="PANTHER" id="PTHR34448:SF1">
    <property type="entry name" value="BLL6088 PROTEIN"/>
    <property type="match status" value="1"/>
</dbReference>
<comment type="caution">
    <text evidence="2">The sequence shown here is derived from an EMBL/GenBank/DDBJ whole genome shotgun (WGS) entry which is preliminary data.</text>
</comment>
<keyword evidence="2" id="KW-0378">Hydrolase</keyword>
<accession>A0AAE3DCT2</accession>
<dbReference type="RefSeq" id="WP_308459604.1">
    <property type="nucleotide sequence ID" value="NZ_JAJEPS010000010.1"/>
</dbReference>
<evidence type="ECO:0000313" key="2">
    <source>
        <dbReference type="EMBL" id="MCC2126679.1"/>
    </source>
</evidence>
<proteinExistence type="predicted"/>
<dbReference type="Proteomes" id="UP001198220">
    <property type="component" value="Unassembled WGS sequence"/>
</dbReference>
<dbReference type="GO" id="GO:0046872">
    <property type="term" value="F:metal ion binding"/>
    <property type="evidence" value="ECO:0007669"/>
    <property type="project" value="UniProtKB-KW"/>
</dbReference>